<gene>
    <name evidence="3" type="ORF">KCU98_g10337</name>
</gene>
<sequence>MAVLDGLPGVEVTVVVDGEDLHEYRDADMEDDEDTVTKYIEAVDNANFAIKIKVTKDATFKGRALSFRISVEGSSVRNALFRSTLVRARTGVRIVEGAQVKAQRMRKLKFNALETVTEHGFGLSQDIERVKDMGKIEIQVRHVNMIKKIQTNYRNPDSGNGSFISEKAPKGQGMTHSYSLDEETDHADSTFWSAKTVTGVKNPAAIFVFHYRSKASLKNSMIIPRTPSPVPLEDRPEEELTPEEMAQLVRQLKARVANTAAIKRERGDDNDNNSSAHKRARSSASADPVHLELIDDDDTFTEVAVAPKEKTIIALD</sequence>
<evidence type="ECO:0000259" key="2">
    <source>
        <dbReference type="Pfam" id="PF25534"/>
    </source>
</evidence>
<dbReference type="PANTHER" id="PTHR36223:SF1">
    <property type="entry name" value="TRANSCRIPTION ELONGATION FACTOR EAF N-TERMINAL DOMAIN-CONTAINING PROTEIN"/>
    <property type="match status" value="1"/>
</dbReference>
<evidence type="ECO:0000256" key="1">
    <source>
        <dbReference type="SAM" id="MobiDB-lite"/>
    </source>
</evidence>
<feature type="non-terminal residue" evidence="3">
    <location>
        <position position="316"/>
    </location>
</feature>
<reference evidence="3" key="2">
    <citation type="submission" date="2021-08" db="EMBL/GenBank/DDBJ databases">
        <authorList>
            <person name="Gostincar C."/>
            <person name="Sun X."/>
            <person name="Song Z."/>
            <person name="Gunde-Cimerman N."/>
        </authorList>
    </citation>
    <scope>NUCLEOTIDE SEQUENCE</scope>
    <source>
        <strain evidence="3">EXF-9298</strain>
    </source>
</reference>
<dbReference type="AlphaFoldDB" id="A0A9P8JTN2"/>
<evidence type="ECO:0000313" key="3">
    <source>
        <dbReference type="EMBL" id="KAG9977019.1"/>
    </source>
</evidence>
<dbReference type="InterPro" id="IPR057678">
    <property type="entry name" value="DUF7918"/>
</dbReference>
<dbReference type="Pfam" id="PF25534">
    <property type="entry name" value="DUF7918"/>
    <property type="match status" value="1"/>
</dbReference>
<feature type="domain" description="DUF7918" evidence="2">
    <location>
        <begin position="9"/>
        <end position="226"/>
    </location>
</feature>
<dbReference type="Proteomes" id="UP000729357">
    <property type="component" value="Unassembled WGS sequence"/>
</dbReference>
<accession>A0A9P8JTN2</accession>
<protein>
    <recommendedName>
        <fullName evidence="2">DUF7918 domain-containing protein</fullName>
    </recommendedName>
</protein>
<proteinExistence type="predicted"/>
<dbReference type="EMBL" id="JAHFXS010001521">
    <property type="protein sequence ID" value="KAG9977019.1"/>
    <property type="molecule type" value="Genomic_DNA"/>
</dbReference>
<evidence type="ECO:0000313" key="4">
    <source>
        <dbReference type="Proteomes" id="UP000729357"/>
    </source>
</evidence>
<organism evidence="3 4">
    <name type="scientific">Aureobasidium melanogenum</name>
    <name type="common">Aureobasidium pullulans var. melanogenum</name>
    <dbReference type="NCBI Taxonomy" id="46634"/>
    <lineage>
        <taxon>Eukaryota</taxon>
        <taxon>Fungi</taxon>
        <taxon>Dikarya</taxon>
        <taxon>Ascomycota</taxon>
        <taxon>Pezizomycotina</taxon>
        <taxon>Dothideomycetes</taxon>
        <taxon>Dothideomycetidae</taxon>
        <taxon>Dothideales</taxon>
        <taxon>Saccotheciaceae</taxon>
        <taxon>Aureobasidium</taxon>
    </lineage>
</organism>
<comment type="caution">
    <text evidence="3">The sequence shown here is derived from an EMBL/GenBank/DDBJ whole genome shotgun (WGS) entry which is preliminary data.</text>
</comment>
<reference evidence="3" key="1">
    <citation type="journal article" date="2021" name="J Fungi (Basel)">
        <title>Virulence traits and population genomics of the black yeast Aureobasidium melanogenum.</title>
        <authorList>
            <person name="Cernosa A."/>
            <person name="Sun X."/>
            <person name="Gostincar C."/>
            <person name="Fang C."/>
            <person name="Gunde-Cimerman N."/>
            <person name="Song Z."/>
        </authorList>
    </citation>
    <scope>NUCLEOTIDE SEQUENCE</scope>
    <source>
        <strain evidence="3">EXF-9298</strain>
    </source>
</reference>
<dbReference type="PANTHER" id="PTHR36223">
    <property type="entry name" value="BETA-LACTAMASE-TYPE TRANSPEPTIDASE FOLD DOMAIN CONTAINING PROTEIN"/>
    <property type="match status" value="1"/>
</dbReference>
<name>A0A9P8JTN2_AURME</name>
<feature type="region of interest" description="Disordered" evidence="1">
    <location>
        <begin position="260"/>
        <end position="290"/>
    </location>
</feature>
<keyword evidence="4" id="KW-1185">Reference proteome</keyword>